<dbReference type="EMBL" id="OBEA01000002">
    <property type="protein sequence ID" value="SNY46745.1"/>
    <property type="molecule type" value="Genomic_DNA"/>
</dbReference>
<name>A0A285IFK1_9RHOB</name>
<dbReference type="AlphaFoldDB" id="A0A285IFK1"/>
<evidence type="ECO:0000313" key="4">
    <source>
        <dbReference type="Proteomes" id="UP000231702"/>
    </source>
</evidence>
<dbReference type="RefSeq" id="WP_097144813.1">
    <property type="nucleotide sequence ID" value="NZ_OBEA01000002.1"/>
</dbReference>
<dbReference type="OrthoDB" id="7658483at2"/>
<reference evidence="1 4" key="2">
    <citation type="journal article" date="2018" name="Int. J. Syst. Evol. Microbiol.">
        <title>Pseudooceanicola lipolyticus sp. nov., a marine alphaproteobacterium, reclassification of Oceanicola flagellatus as Pseudooceanicola flagellatus comb. nov. and emended description of the genus Pseudooceanicola.</title>
        <authorList>
            <person name="Huang M.-M."/>
            <person name="Guo L.-L."/>
            <person name="Wu Y.-H."/>
            <person name="Lai Q.-L."/>
            <person name="Shao Z.-Z."/>
            <person name="Wang C.-S."/>
            <person name="Wu M."/>
            <person name="Xu X.-W."/>
        </authorList>
    </citation>
    <scope>NUCLEOTIDE SEQUENCE [LARGE SCALE GENOMIC DNA]</scope>
    <source>
        <strain evidence="1 4">Ar-45</strain>
    </source>
</reference>
<gene>
    <name evidence="1" type="ORF">CVM39_11715</name>
    <name evidence="2" type="ORF">SAMN06297129_1023</name>
</gene>
<keyword evidence="4" id="KW-1185">Reference proteome</keyword>
<evidence type="ECO:0000313" key="2">
    <source>
        <dbReference type="EMBL" id="SNY46745.1"/>
    </source>
</evidence>
<organism evidence="2 3">
    <name type="scientific">Pseudooceanicola antarcticus</name>
    <dbReference type="NCBI Taxonomy" id="1247613"/>
    <lineage>
        <taxon>Bacteria</taxon>
        <taxon>Pseudomonadati</taxon>
        <taxon>Pseudomonadota</taxon>
        <taxon>Alphaproteobacteria</taxon>
        <taxon>Rhodobacterales</taxon>
        <taxon>Paracoccaceae</taxon>
        <taxon>Pseudooceanicola</taxon>
    </lineage>
</organism>
<dbReference type="Proteomes" id="UP000231702">
    <property type="component" value="Unassembled WGS sequence"/>
</dbReference>
<accession>A0A285IFK1</accession>
<protein>
    <submittedName>
        <fullName evidence="2">Uncharacterized protein</fullName>
    </submittedName>
</protein>
<reference evidence="2 3" key="1">
    <citation type="submission" date="2017-09" db="EMBL/GenBank/DDBJ databases">
        <authorList>
            <person name="Ehlers B."/>
            <person name="Leendertz F.H."/>
        </authorList>
    </citation>
    <scope>NUCLEOTIDE SEQUENCE [LARGE SCALE GENOMIC DNA]</scope>
    <source>
        <strain evidence="2 3">CGMCC 1.12662</strain>
    </source>
</reference>
<dbReference type="Proteomes" id="UP000231655">
    <property type="component" value="Unassembled WGS sequence"/>
</dbReference>
<sequence length="118" mass="13157">MARKGWHILKDEGRVTVTRRLPVRFDLSVEAELPCARTVSLTRVAQQVRQDMWRRLQDLRGFAPAVEVSRSEGGLVIRAGGALADPVTGRVRDSLADLLESPTHQARWIAHAGRRSHG</sequence>
<dbReference type="EMBL" id="PGTD01000016">
    <property type="protein sequence ID" value="PJE29099.1"/>
    <property type="molecule type" value="Genomic_DNA"/>
</dbReference>
<evidence type="ECO:0000313" key="1">
    <source>
        <dbReference type="EMBL" id="PJE29099.1"/>
    </source>
</evidence>
<proteinExistence type="predicted"/>
<evidence type="ECO:0000313" key="3">
    <source>
        <dbReference type="Proteomes" id="UP000231655"/>
    </source>
</evidence>